<feature type="binding site" evidence="1">
    <location>
        <position position="205"/>
    </location>
    <ligand>
        <name>ATP</name>
        <dbReference type="ChEBI" id="CHEBI:30616"/>
    </ligand>
</feature>
<dbReference type="Pfam" id="PF02769">
    <property type="entry name" value="AIRS_C"/>
    <property type="match status" value="1"/>
</dbReference>
<feature type="binding site" evidence="1">
    <location>
        <position position="66"/>
    </location>
    <ligand>
        <name>Mg(2+)</name>
        <dbReference type="ChEBI" id="CHEBI:18420"/>
        <label>3</label>
    </ligand>
</feature>
<feature type="binding site" evidence="1">
    <location>
        <position position="305"/>
    </location>
    <ligand>
        <name>substrate</name>
    </ligand>
</feature>
<feature type="domain" description="PurM-like N-terminal" evidence="2">
    <location>
        <begin position="30"/>
        <end position="132"/>
    </location>
</feature>
<dbReference type="Pfam" id="PF00586">
    <property type="entry name" value="AIRS"/>
    <property type="match status" value="1"/>
</dbReference>
<dbReference type="PANTHER" id="PTHR30270:SF0">
    <property type="entry name" value="THIAMINE-MONOPHOSPHATE KINASE"/>
    <property type="match status" value="1"/>
</dbReference>
<dbReference type="OrthoDB" id="45909at2157"/>
<feature type="binding site" evidence="1">
    <location>
        <position position="114"/>
    </location>
    <ligand>
        <name>Mg(2+)</name>
        <dbReference type="ChEBI" id="CHEBI:18420"/>
        <label>1</label>
    </ligand>
</feature>
<keyword evidence="1" id="KW-0547">Nucleotide-binding</keyword>
<feature type="binding site" evidence="1">
    <location>
        <position position="39"/>
    </location>
    <ligand>
        <name>Mg(2+)</name>
        <dbReference type="ChEBI" id="CHEBI:18420"/>
        <label>1</label>
    </ligand>
</feature>
<feature type="binding site" evidence="1">
    <location>
        <position position="254"/>
    </location>
    <ligand>
        <name>substrate</name>
    </ligand>
</feature>
<reference evidence="5" key="1">
    <citation type="journal article" date="2014" name="Int. J. Syst. Evol. Microbiol.">
        <title>Complete genome sequence of Corynebacterium casei LMG S-19264T (=DSM 44701T), isolated from a smear-ripened cheese.</title>
        <authorList>
            <consortium name="US DOE Joint Genome Institute (JGI-PGF)"/>
            <person name="Walter F."/>
            <person name="Albersmeier A."/>
            <person name="Kalinowski J."/>
            <person name="Ruckert C."/>
        </authorList>
    </citation>
    <scope>NUCLEOTIDE SEQUENCE</scope>
    <source>
        <strain evidence="5">JCM 31740</strain>
    </source>
</reference>
<name>A0A348B0C7_9CREN</name>
<accession>A0A348B0C7</accession>
<proteinExistence type="inferred from homology"/>
<feature type="domain" description="PurM-like C-terminal" evidence="3">
    <location>
        <begin position="143"/>
        <end position="295"/>
    </location>
</feature>
<dbReference type="EC" id="2.7.4.16" evidence="1"/>
<comment type="similarity">
    <text evidence="1">Belongs to the thiamine-monophosphate kinase family.</text>
</comment>
<dbReference type="RefSeq" id="WP_126448974.1">
    <property type="nucleotide sequence ID" value="NZ_AP018553.1"/>
</dbReference>
<evidence type="ECO:0000313" key="6">
    <source>
        <dbReference type="Proteomes" id="UP000276741"/>
    </source>
</evidence>
<dbReference type="Proteomes" id="UP000616143">
    <property type="component" value="Unassembled WGS sequence"/>
</dbReference>
<organism evidence="4 6">
    <name type="scientific">Sulfodiicoccus acidiphilus</name>
    <dbReference type="NCBI Taxonomy" id="1670455"/>
    <lineage>
        <taxon>Archaea</taxon>
        <taxon>Thermoproteota</taxon>
        <taxon>Thermoprotei</taxon>
        <taxon>Sulfolobales</taxon>
        <taxon>Sulfolobaceae</taxon>
        <taxon>Sulfodiicoccus</taxon>
    </lineage>
</organism>
<evidence type="ECO:0000313" key="4">
    <source>
        <dbReference type="EMBL" id="BBD71629.1"/>
    </source>
</evidence>
<dbReference type="InterPro" id="IPR036676">
    <property type="entry name" value="PurM-like_C_sf"/>
</dbReference>
<dbReference type="InterPro" id="IPR036921">
    <property type="entry name" value="PurM-like_N_sf"/>
</dbReference>
<dbReference type="GO" id="GO:0005524">
    <property type="term" value="F:ATP binding"/>
    <property type="evidence" value="ECO:0007669"/>
    <property type="project" value="UniProtKB-UniRule"/>
</dbReference>
<keyword evidence="1" id="KW-0808">Transferase</keyword>
<dbReference type="GeneID" id="38665505"/>
<dbReference type="GO" id="GO:0009229">
    <property type="term" value="P:thiamine diphosphate biosynthetic process"/>
    <property type="evidence" value="ECO:0007669"/>
    <property type="project" value="UniProtKB-UniRule"/>
</dbReference>
<evidence type="ECO:0000259" key="2">
    <source>
        <dbReference type="Pfam" id="PF00586"/>
    </source>
</evidence>
<feature type="binding site" evidence="1">
    <location>
        <position position="27"/>
    </location>
    <ligand>
        <name>Mg(2+)</name>
        <dbReference type="ChEBI" id="CHEBI:18420"/>
        <label>3</label>
    </ligand>
</feature>
<dbReference type="PANTHER" id="PTHR30270">
    <property type="entry name" value="THIAMINE-MONOPHOSPHATE KINASE"/>
    <property type="match status" value="1"/>
</dbReference>
<comment type="caution">
    <text evidence="1">Lacks conserved residue(s) required for the propagation of feature annotation.</text>
</comment>
<dbReference type="UniPathway" id="UPA00060">
    <property type="reaction ID" value="UER00142"/>
</dbReference>
<evidence type="ECO:0000313" key="5">
    <source>
        <dbReference type="EMBL" id="GGT86984.1"/>
    </source>
</evidence>
<feature type="binding site" evidence="1">
    <location>
        <position position="39"/>
    </location>
    <ligand>
        <name>Mg(2+)</name>
        <dbReference type="ChEBI" id="CHEBI:18420"/>
        <label>2</label>
    </ligand>
</feature>
<feature type="binding site" evidence="1">
    <location>
        <position position="66"/>
    </location>
    <ligand>
        <name>Mg(2+)</name>
        <dbReference type="ChEBI" id="CHEBI:18420"/>
        <label>4</label>
    </ligand>
</feature>
<keyword evidence="1" id="KW-0460">Magnesium</keyword>
<dbReference type="SUPFAM" id="SSF55326">
    <property type="entry name" value="PurM N-terminal domain-like"/>
    <property type="match status" value="1"/>
</dbReference>
<feature type="binding site" evidence="1">
    <location>
        <position position="206"/>
    </location>
    <ligand>
        <name>Mg(2+)</name>
        <dbReference type="ChEBI" id="CHEBI:18420"/>
        <label>5</label>
    </ligand>
</feature>
<feature type="binding site" evidence="1">
    <location>
        <position position="203"/>
    </location>
    <ligand>
        <name>Mg(2+)</name>
        <dbReference type="ChEBI" id="CHEBI:18420"/>
        <label>3</label>
    </ligand>
</feature>
<reference evidence="4" key="3">
    <citation type="journal article" date="2019" name="BMC Res. Notes">
        <title>Complete genome sequence of the Sulfodiicoccus acidiphilus strain HS-1T, the first crenarchaeon that lacks polB3, isolated from an acidic hot spring in Ohwaku-dani, Hakone, Japan.</title>
        <authorList>
            <person name="Sakai H.D."/>
            <person name="Kurosawa N."/>
        </authorList>
    </citation>
    <scope>NUCLEOTIDE SEQUENCE</scope>
    <source>
        <strain evidence="4">HS-1</strain>
    </source>
</reference>
<dbReference type="EMBL" id="BMQS01000001">
    <property type="protein sequence ID" value="GGT86984.1"/>
    <property type="molecule type" value="Genomic_DNA"/>
</dbReference>
<dbReference type="Gene3D" id="3.90.650.10">
    <property type="entry name" value="PurM-like C-terminal domain"/>
    <property type="match status" value="1"/>
</dbReference>
<keyword evidence="1" id="KW-0784">Thiamine biosynthesis</keyword>
<protein>
    <recommendedName>
        <fullName evidence="1">Thiamine-monophosphate kinase</fullName>
        <shortName evidence="1">TMP kinase</shortName>
        <shortName evidence="1">Thiamine-phosphate kinase</shortName>
        <ecNumber evidence="1">2.7.4.16</ecNumber>
    </recommendedName>
</protein>
<keyword evidence="1 4" id="KW-0418">Kinase</keyword>
<dbReference type="PIRSF" id="PIRSF005303">
    <property type="entry name" value="Thiam_monoph_kin"/>
    <property type="match status" value="1"/>
</dbReference>
<dbReference type="KEGG" id="sacd:HS1genome_0018"/>
<comment type="function">
    <text evidence="1">Catalyzes the ATP-dependent phosphorylation of thiamine-monophosphate (TMP) to form thiamine-pyrophosphate (TPP), the active form of vitamin B1.</text>
</comment>
<dbReference type="InterPro" id="IPR016188">
    <property type="entry name" value="PurM-like_N"/>
</dbReference>
<dbReference type="InterPro" id="IPR010918">
    <property type="entry name" value="PurM-like_C_dom"/>
</dbReference>
<keyword evidence="1" id="KW-0067">ATP-binding</keyword>
<dbReference type="GO" id="GO:0009030">
    <property type="term" value="F:thiamine-phosphate kinase activity"/>
    <property type="evidence" value="ECO:0007669"/>
    <property type="project" value="UniProtKB-UniRule"/>
</dbReference>
<gene>
    <name evidence="1" type="primary">thiL</name>
    <name evidence="5" type="ORF">GCM10007116_01250</name>
    <name evidence="4" type="ORF">HS1genome_0018</name>
</gene>
<dbReference type="Proteomes" id="UP000276741">
    <property type="component" value="Chromosome"/>
</dbReference>
<comment type="miscellaneous">
    <text evidence="1">Reaction mechanism of ThiL seems to utilize a direct, inline transfer of the gamma-phosphate of ATP to TMP rather than a phosphorylated enzyme intermediate.</text>
</comment>
<keyword evidence="1" id="KW-0479">Metal-binding</keyword>
<keyword evidence="6" id="KW-1185">Reference proteome</keyword>
<comment type="catalytic activity">
    <reaction evidence="1">
        <text>thiamine phosphate + ATP = thiamine diphosphate + ADP</text>
        <dbReference type="Rhea" id="RHEA:15913"/>
        <dbReference type="ChEBI" id="CHEBI:30616"/>
        <dbReference type="ChEBI" id="CHEBI:37575"/>
        <dbReference type="ChEBI" id="CHEBI:58937"/>
        <dbReference type="ChEBI" id="CHEBI:456216"/>
        <dbReference type="EC" id="2.7.4.16"/>
    </reaction>
</comment>
<feature type="binding site" evidence="1">
    <location>
        <begin position="113"/>
        <end position="114"/>
    </location>
    <ligand>
        <name>ATP</name>
        <dbReference type="ChEBI" id="CHEBI:30616"/>
    </ligand>
</feature>
<dbReference type="AlphaFoldDB" id="A0A348B0C7"/>
<sequence length="312" mass="34480">MKLSELGERKFLTTVVRKLLEHSELDDVYHKDGIVYKMDGFPLSFGFTFSDPYDIGWKSITAAVSDVVAKGSLPNEVMISIGLDPDLEVSDASALMEGIIDSTNYYGGKVVGGDTNGSKKGEGWIDVAIIGKALCYKPLSNAKEGDTIVLTNKIGMTTVAFISFLKGIEVPHHFLTSLRHPVANRYLPLVMHNNCEHISTSTDISDGLLISLSKVAEASGKGVNLTTIPYREDVLDQLNRLSMDPFSSLKYGGEEYEALLVVTGREVEHIMEEMSNWGMRPLIVGKVIEREGLYFMGKKMEPSGWDNFRGWD</sequence>
<feature type="binding site" evidence="1">
    <location>
        <position position="27"/>
    </location>
    <ligand>
        <name>Mg(2+)</name>
        <dbReference type="ChEBI" id="CHEBI:18420"/>
        <label>4</label>
    </ligand>
</feature>
<dbReference type="Gene3D" id="3.30.1330.10">
    <property type="entry name" value="PurM-like, N-terminal domain"/>
    <property type="match status" value="1"/>
</dbReference>
<dbReference type="SUPFAM" id="SSF56042">
    <property type="entry name" value="PurM C-terminal domain-like"/>
    <property type="match status" value="1"/>
</dbReference>
<dbReference type="EMBL" id="AP018553">
    <property type="protein sequence ID" value="BBD71629.1"/>
    <property type="molecule type" value="Genomic_DNA"/>
</dbReference>
<evidence type="ECO:0000256" key="1">
    <source>
        <dbReference type="HAMAP-Rule" id="MF_02128"/>
    </source>
</evidence>
<feature type="binding site" evidence="1">
    <location>
        <position position="66"/>
    </location>
    <ligand>
        <name>Mg(2+)</name>
        <dbReference type="ChEBI" id="CHEBI:18420"/>
        <label>2</label>
    </ligand>
</feature>
<reference evidence="6" key="2">
    <citation type="submission" date="2018-04" db="EMBL/GenBank/DDBJ databases">
        <title>Complete genome sequence of Sulfodiicoccus acidiphilus strain HS-1.</title>
        <authorList>
            <person name="Sakai H.D."/>
            <person name="Kurosawa N."/>
        </authorList>
    </citation>
    <scope>NUCLEOTIDE SEQUENCE [LARGE SCALE GENOMIC DNA]</scope>
    <source>
        <strain evidence="6">HS-1</strain>
    </source>
</reference>
<dbReference type="GO" id="GO:0000287">
    <property type="term" value="F:magnesium ion binding"/>
    <property type="evidence" value="ECO:0007669"/>
    <property type="project" value="UniProtKB-UniRule"/>
</dbReference>
<dbReference type="InterPro" id="IPR006283">
    <property type="entry name" value="ThiL-like"/>
</dbReference>
<dbReference type="GO" id="GO:0009228">
    <property type="term" value="P:thiamine biosynthetic process"/>
    <property type="evidence" value="ECO:0007669"/>
    <property type="project" value="UniProtKB-KW"/>
</dbReference>
<reference evidence="5" key="4">
    <citation type="submission" date="2020-09" db="EMBL/GenBank/DDBJ databases">
        <authorList>
            <person name="Sun Q."/>
            <person name="Ohkuma M."/>
        </authorList>
    </citation>
    <scope>NUCLEOTIDE SEQUENCE</scope>
    <source>
        <strain evidence="5">JCM 31740</strain>
    </source>
</reference>
<comment type="pathway">
    <text evidence="1">Cofactor biosynthesis; thiamine diphosphate biosynthesis; thiamine diphosphate from thiamine phosphate: step 1/1.</text>
</comment>
<dbReference type="HAMAP" id="MF_02128">
    <property type="entry name" value="TMP_kinase"/>
    <property type="match status" value="1"/>
</dbReference>
<dbReference type="CDD" id="cd02194">
    <property type="entry name" value="ThiL"/>
    <property type="match status" value="1"/>
</dbReference>
<evidence type="ECO:0000259" key="3">
    <source>
        <dbReference type="Pfam" id="PF02769"/>
    </source>
</evidence>